<keyword evidence="1" id="KW-0238">DNA-binding</keyword>
<accession>A0A2R8BX22</accession>
<protein>
    <recommendedName>
        <fullName evidence="3">DUF6538 domain-containing protein</fullName>
    </recommendedName>
</protein>
<sequence length="235" mass="26358">MAEYRTAPRAFVKAGVFYFSRRVPKDLQQHYSSSRVSFSLRTKSATVATSRALRAAQKLDEYWYHLRVQQCDLPGKHLLRDQTPDRGTPGNGENKAESDAVELSEAVAIYLRLKGQNRPNTFKRAAERSCGYLIDICGNKSITRYTRKDANTFRDALIAKGLAGSSITRTFGTVRSIINFAAAEIGIDLNNPFAKVYFDRKAGVIERKPIPNEAIATIQSVCREVAFSRTRTRSL</sequence>
<dbReference type="Pfam" id="PF20172">
    <property type="entry name" value="DUF6538"/>
    <property type="match status" value="1"/>
</dbReference>
<keyword evidence="5" id="KW-1185">Reference proteome</keyword>
<feature type="region of interest" description="Disordered" evidence="2">
    <location>
        <begin position="77"/>
        <end position="98"/>
    </location>
</feature>
<dbReference type="AlphaFoldDB" id="A0A2R8BX22"/>
<dbReference type="InterPro" id="IPR010998">
    <property type="entry name" value="Integrase_recombinase_N"/>
</dbReference>
<organism evidence="4 5">
    <name type="scientific">Palleronia abyssalis</name>
    <dbReference type="NCBI Taxonomy" id="1501240"/>
    <lineage>
        <taxon>Bacteria</taxon>
        <taxon>Pseudomonadati</taxon>
        <taxon>Pseudomonadota</taxon>
        <taxon>Alphaproteobacteria</taxon>
        <taxon>Rhodobacterales</taxon>
        <taxon>Roseobacteraceae</taxon>
        <taxon>Palleronia</taxon>
    </lineage>
</organism>
<dbReference type="RefSeq" id="WP_108894505.1">
    <property type="nucleotide sequence ID" value="NZ_ONZF01000005.1"/>
</dbReference>
<dbReference type="OrthoDB" id="7222937at2"/>
<dbReference type="EMBL" id="ONZF01000005">
    <property type="protein sequence ID" value="SPJ24683.1"/>
    <property type="molecule type" value="Genomic_DNA"/>
</dbReference>
<name>A0A2R8BX22_9RHOB</name>
<dbReference type="SUPFAM" id="SSF56349">
    <property type="entry name" value="DNA breaking-rejoining enzymes"/>
    <property type="match status" value="1"/>
</dbReference>
<evidence type="ECO:0000256" key="2">
    <source>
        <dbReference type="SAM" id="MobiDB-lite"/>
    </source>
</evidence>
<dbReference type="GO" id="GO:0003677">
    <property type="term" value="F:DNA binding"/>
    <property type="evidence" value="ECO:0007669"/>
    <property type="project" value="UniProtKB-KW"/>
</dbReference>
<dbReference type="Gene3D" id="1.10.150.130">
    <property type="match status" value="1"/>
</dbReference>
<gene>
    <name evidence="4" type="ORF">PAA8504_02521</name>
</gene>
<feature type="domain" description="DUF6538" evidence="3">
    <location>
        <begin position="12"/>
        <end position="67"/>
    </location>
</feature>
<evidence type="ECO:0000313" key="5">
    <source>
        <dbReference type="Proteomes" id="UP000244912"/>
    </source>
</evidence>
<reference evidence="4 5" key="1">
    <citation type="submission" date="2018-03" db="EMBL/GenBank/DDBJ databases">
        <authorList>
            <person name="Keele B.F."/>
        </authorList>
    </citation>
    <scope>NUCLEOTIDE SEQUENCE [LARGE SCALE GENOMIC DNA]</scope>
    <source>
        <strain evidence="4 5">CECT 8504</strain>
    </source>
</reference>
<evidence type="ECO:0000313" key="4">
    <source>
        <dbReference type="EMBL" id="SPJ24683.1"/>
    </source>
</evidence>
<dbReference type="InterPro" id="IPR011010">
    <property type="entry name" value="DNA_brk_join_enz"/>
</dbReference>
<proteinExistence type="predicted"/>
<dbReference type="Proteomes" id="UP000244912">
    <property type="component" value="Unassembled WGS sequence"/>
</dbReference>
<evidence type="ECO:0000256" key="1">
    <source>
        <dbReference type="ARBA" id="ARBA00023125"/>
    </source>
</evidence>
<dbReference type="InterPro" id="IPR046668">
    <property type="entry name" value="DUF6538"/>
</dbReference>
<evidence type="ECO:0000259" key="3">
    <source>
        <dbReference type="Pfam" id="PF20172"/>
    </source>
</evidence>